<dbReference type="PANTHER" id="PTHR45749:SF35">
    <property type="entry name" value="AC-LIKE TRANSPOSASE-RELATED"/>
    <property type="match status" value="1"/>
</dbReference>
<name>A0AAW2IR44_SESRA</name>
<evidence type="ECO:0000256" key="1">
    <source>
        <dbReference type="SAM" id="Phobius"/>
    </source>
</evidence>
<accession>A0AAW2IR44</accession>
<reference evidence="2" key="1">
    <citation type="submission" date="2020-06" db="EMBL/GenBank/DDBJ databases">
        <authorList>
            <person name="Li T."/>
            <person name="Hu X."/>
            <person name="Zhang T."/>
            <person name="Song X."/>
            <person name="Zhang H."/>
            <person name="Dai N."/>
            <person name="Sheng W."/>
            <person name="Hou X."/>
            <person name="Wei L."/>
        </authorList>
    </citation>
    <scope>NUCLEOTIDE SEQUENCE</scope>
    <source>
        <strain evidence="2">G02</strain>
        <tissue evidence="2">Leaf</tissue>
    </source>
</reference>
<comment type="caution">
    <text evidence="2">The sequence shown here is derived from an EMBL/GenBank/DDBJ whole genome shotgun (WGS) entry which is preliminary data.</text>
</comment>
<dbReference type="PANTHER" id="PTHR45749">
    <property type="match status" value="1"/>
</dbReference>
<dbReference type="EMBL" id="JACGWJ010001155">
    <property type="protein sequence ID" value="KAL0284321.1"/>
    <property type="molecule type" value="Genomic_DNA"/>
</dbReference>
<gene>
    <name evidence="2" type="ORF">Sradi_7202300</name>
</gene>
<keyword evidence="1" id="KW-0812">Transmembrane</keyword>
<feature type="non-terminal residue" evidence="2">
    <location>
        <position position="99"/>
    </location>
</feature>
<protein>
    <recommendedName>
        <fullName evidence="3">DUF4371 domain-containing protein</fullName>
    </recommendedName>
</protein>
<keyword evidence="1" id="KW-0472">Membrane</keyword>
<organism evidence="2">
    <name type="scientific">Sesamum radiatum</name>
    <name type="common">Black benniseed</name>
    <dbReference type="NCBI Taxonomy" id="300843"/>
    <lineage>
        <taxon>Eukaryota</taxon>
        <taxon>Viridiplantae</taxon>
        <taxon>Streptophyta</taxon>
        <taxon>Embryophyta</taxon>
        <taxon>Tracheophyta</taxon>
        <taxon>Spermatophyta</taxon>
        <taxon>Magnoliopsida</taxon>
        <taxon>eudicotyledons</taxon>
        <taxon>Gunneridae</taxon>
        <taxon>Pentapetalae</taxon>
        <taxon>asterids</taxon>
        <taxon>lamiids</taxon>
        <taxon>Lamiales</taxon>
        <taxon>Pedaliaceae</taxon>
        <taxon>Sesamum</taxon>
    </lineage>
</organism>
<sequence>MSNNNIKVKEYFLEFLKVDDTSGLGLFRELLGALESLDLNIDDVRGQSYDNGSNMKGKRQGVQTRLLEMNPRALYMPCAFIVLISLLVIFMDSSESCEE</sequence>
<dbReference type="AlphaFoldDB" id="A0AAW2IR44"/>
<keyword evidence="1" id="KW-1133">Transmembrane helix</keyword>
<reference evidence="2" key="2">
    <citation type="journal article" date="2024" name="Plant">
        <title>Genomic evolution and insights into agronomic trait innovations of Sesamum species.</title>
        <authorList>
            <person name="Miao H."/>
            <person name="Wang L."/>
            <person name="Qu L."/>
            <person name="Liu H."/>
            <person name="Sun Y."/>
            <person name="Le M."/>
            <person name="Wang Q."/>
            <person name="Wei S."/>
            <person name="Zheng Y."/>
            <person name="Lin W."/>
            <person name="Duan Y."/>
            <person name="Cao H."/>
            <person name="Xiong S."/>
            <person name="Wang X."/>
            <person name="Wei L."/>
            <person name="Li C."/>
            <person name="Ma Q."/>
            <person name="Ju M."/>
            <person name="Zhao R."/>
            <person name="Li G."/>
            <person name="Mu C."/>
            <person name="Tian Q."/>
            <person name="Mei H."/>
            <person name="Zhang T."/>
            <person name="Gao T."/>
            <person name="Zhang H."/>
        </authorList>
    </citation>
    <scope>NUCLEOTIDE SEQUENCE</scope>
    <source>
        <strain evidence="2">G02</strain>
    </source>
</reference>
<evidence type="ECO:0008006" key="3">
    <source>
        <dbReference type="Google" id="ProtNLM"/>
    </source>
</evidence>
<evidence type="ECO:0000313" key="2">
    <source>
        <dbReference type="EMBL" id="KAL0284321.1"/>
    </source>
</evidence>
<proteinExistence type="predicted"/>
<feature type="transmembrane region" description="Helical" evidence="1">
    <location>
        <begin position="73"/>
        <end position="91"/>
    </location>
</feature>